<accession>A0A5K3FPV6</accession>
<proteinExistence type="predicted"/>
<evidence type="ECO:0000259" key="1">
    <source>
        <dbReference type="PROSITE" id="PS51841"/>
    </source>
</evidence>
<dbReference type="PROSITE" id="PS51841">
    <property type="entry name" value="LTD"/>
    <property type="match status" value="1"/>
</dbReference>
<dbReference type="InterPro" id="IPR036415">
    <property type="entry name" value="Lamin_tail_dom_sf"/>
</dbReference>
<feature type="domain" description="LTD" evidence="1">
    <location>
        <begin position="1"/>
        <end position="110"/>
    </location>
</feature>
<dbReference type="InterPro" id="IPR001322">
    <property type="entry name" value="Lamin_tail_dom"/>
</dbReference>
<protein>
    <submittedName>
        <fullName evidence="2">LTD domain-containing protein</fullName>
    </submittedName>
</protein>
<name>A0A5K3FPV6_MESCO</name>
<reference evidence="2" key="1">
    <citation type="submission" date="2019-11" db="UniProtKB">
        <authorList>
            <consortium name="WormBaseParasite"/>
        </authorList>
    </citation>
    <scope>IDENTIFICATION</scope>
</reference>
<dbReference type="Gene3D" id="2.60.40.1260">
    <property type="entry name" value="Lamin Tail domain"/>
    <property type="match status" value="1"/>
</dbReference>
<evidence type="ECO:0000313" key="2">
    <source>
        <dbReference type="WBParaSite" id="MCU_010468-RA"/>
    </source>
</evidence>
<sequence>MKRNKSPGQSNWSPGNYEFIFVCFQKEDVSGMRVVRQVDDHLTNTFTIPRDTVLGTDPSRRWIKIWSGGCKPTDGEGLELCDARWGTGTTMRTVLISTDGEEKAVHTLRVMSQPCIPEKGTAVCA</sequence>
<organism evidence="2">
    <name type="scientific">Mesocestoides corti</name>
    <name type="common">Flatworm</name>
    <dbReference type="NCBI Taxonomy" id="53468"/>
    <lineage>
        <taxon>Eukaryota</taxon>
        <taxon>Metazoa</taxon>
        <taxon>Spiralia</taxon>
        <taxon>Lophotrochozoa</taxon>
        <taxon>Platyhelminthes</taxon>
        <taxon>Cestoda</taxon>
        <taxon>Eucestoda</taxon>
        <taxon>Cyclophyllidea</taxon>
        <taxon>Mesocestoididae</taxon>
        <taxon>Mesocestoides</taxon>
    </lineage>
</organism>
<dbReference type="AlphaFoldDB" id="A0A5K3FPV6"/>
<dbReference type="SUPFAM" id="SSF74853">
    <property type="entry name" value="Lamin A/C globular tail domain"/>
    <property type="match status" value="1"/>
</dbReference>
<dbReference type="WBParaSite" id="MCU_010468-RA">
    <property type="protein sequence ID" value="MCU_010468-RA"/>
    <property type="gene ID" value="MCU_010468"/>
</dbReference>